<feature type="transmembrane region" description="Helical" evidence="1">
    <location>
        <begin position="103"/>
        <end position="125"/>
    </location>
</feature>
<dbReference type="Proteomes" id="UP000245535">
    <property type="component" value="Unassembled WGS sequence"/>
</dbReference>
<keyword evidence="1" id="KW-1133">Transmembrane helix</keyword>
<feature type="transmembrane region" description="Helical" evidence="1">
    <location>
        <begin position="69"/>
        <end position="91"/>
    </location>
</feature>
<evidence type="ECO:0000313" key="3">
    <source>
        <dbReference type="Proteomes" id="UP000245535"/>
    </source>
</evidence>
<organism evidence="2 3">
    <name type="scientific">Sediminitomix flava</name>
    <dbReference type="NCBI Taxonomy" id="379075"/>
    <lineage>
        <taxon>Bacteria</taxon>
        <taxon>Pseudomonadati</taxon>
        <taxon>Bacteroidota</taxon>
        <taxon>Cytophagia</taxon>
        <taxon>Cytophagales</taxon>
        <taxon>Flammeovirgaceae</taxon>
        <taxon>Sediminitomix</taxon>
    </lineage>
</organism>
<feature type="transmembrane region" description="Helical" evidence="1">
    <location>
        <begin position="131"/>
        <end position="150"/>
    </location>
</feature>
<sequence>MDINIRNSRILQSLELGCFVAFFIYFIQYSFEYIPLKDVLGGRELLNYFIVDLFQIEWTDYISSPNLKLLLSILTNVFSVFFLSCGLISFYLKKNTKHPVSKLFQRILILGSLGMCVCLIMNIRYKQFEEEYIFMSIIQLMLPALLIYAVRNRDLSVSVGILKSLLR</sequence>
<keyword evidence="1" id="KW-0812">Transmembrane</keyword>
<comment type="caution">
    <text evidence="2">The sequence shown here is derived from an EMBL/GenBank/DDBJ whole genome shotgun (WGS) entry which is preliminary data.</text>
</comment>
<dbReference type="RefSeq" id="WP_109622404.1">
    <property type="nucleotide sequence ID" value="NZ_QGDO01000009.1"/>
</dbReference>
<gene>
    <name evidence="2" type="ORF">BC781_10953</name>
</gene>
<protein>
    <submittedName>
        <fullName evidence="2">Uncharacterized protein</fullName>
    </submittedName>
</protein>
<keyword evidence="1" id="KW-0472">Membrane</keyword>
<keyword evidence="3" id="KW-1185">Reference proteome</keyword>
<name>A0A315Z079_SEDFL</name>
<feature type="transmembrane region" description="Helical" evidence="1">
    <location>
        <begin position="12"/>
        <end position="31"/>
    </location>
</feature>
<accession>A0A315Z079</accession>
<proteinExistence type="predicted"/>
<reference evidence="2 3" key="1">
    <citation type="submission" date="2018-03" db="EMBL/GenBank/DDBJ databases">
        <title>Genomic Encyclopedia of Archaeal and Bacterial Type Strains, Phase II (KMG-II): from individual species to whole genera.</title>
        <authorList>
            <person name="Goeker M."/>
        </authorList>
    </citation>
    <scope>NUCLEOTIDE SEQUENCE [LARGE SCALE GENOMIC DNA]</scope>
    <source>
        <strain evidence="2 3">DSM 28229</strain>
    </source>
</reference>
<evidence type="ECO:0000313" key="2">
    <source>
        <dbReference type="EMBL" id="PWJ36038.1"/>
    </source>
</evidence>
<dbReference type="EMBL" id="QGDO01000009">
    <property type="protein sequence ID" value="PWJ36038.1"/>
    <property type="molecule type" value="Genomic_DNA"/>
</dbReference>
<dbReference type="AlphaFoldDB" id="A0A315Z079"/>
<evidence type="ECO:0000256" key="1">
    <source>
        <dbReference type="SAM" id="Phobius"/>
    </source>
</evidence>